<proteinExistence type="predicted"/>
<evidence type="ECO:0000313" key="2">
    <source>
        <dbReference type="EMBL" id="OGK17618.1"/>
    </source>
</evidence>
<organism evidence="2 3">
    <name type="scientific">Candidatus Roizmanbacteria bacterium RIFCSPHIGHO2_01_FULL_39_24</name>
    <dbReference type="NCBI Taxonomy" id="1802032"/>
    <lineage>
        <taxon>Bacteria</taxon>
        <taxon>Candidatus Roizmaniibacteriota</taxon>
    </lineage>
</organism>
<dbReference type="EMBL" id="MFZH01000041">
    <property type="protein sequence ID" value="OGK17618.1"/>
    <property type="molecule type" value="Genomic_DNA"/>
</dbReference>
<accession>A0A1F7GF98</accession>
<dbReference type="AlphaFoldDB" id="A0A1F7GF98"/>
<sequence>MSHQEAGTGLKADSLIQFANKLPSNLLEKRNNVRSRLSKSAQYLYPTMEISSQDLEDVSGILLHGVYCYIASFHNGFISEFDEVIATYDVADRLTIVQIYPDLDCPSHVSREIELAAISKGLADAYNESTNNAVDPNSAISLQAAMRFQTEAYRAKERLVGNKPAQVDEAVTIFDGNLHRFLTTVFTPGKDELIPIKVAALPEAYANIDVSRLTNPEEQVLRLIGIGIIGRREIAFRLGISVEYVDTLKYRIRKKSKRRNLNTPSEAYGCGPNDIEILPAVIKTAPNRIRVDVQAQRILPTASIDPIPITPHSDNQNSIGSETHPSEEDATKHKSDVPEIQMDIEQLQGLVGLLESELDYGILVSDPDNQERTRVRFDWFPKYYQQNRERVIQLLDAIGLPYDGNVISTILNSHNPQLQNSSLAMTLLAWDNKNKKLQDDFISIKRRMLRAIHGEQISDDEIVRRTQEPFSTIFADLYRHTGTE</sequence>
<dbReference type="Gene3D" id="1.10.10.10">
    <property type="entry name" value="Winged helix-like DNA-binding domain superfamily/Winged helix DNA-binding domain"/>
    <property type="match status" value="1"/>
</dbReference>
<dbReference type="InterPro" id="IPR016032">
    <property type="entry name" value="Sig_transdc_resp-reg_C-effctor"/>
</dbReference>
<feature type="compositionally biased region" description="Polar residues" evidence="1">
    <location>
        <begin position="312"/>
        <end position="323"/>
    </location>
</feature>
<gene>
    <name evidence="2" type="ORF">A2799_04780</name>
</gene>
<evidence type="ECO:0000256" key="1">
    <source>
        <dbReference type="SAM" id="MobiDB-lite"/>
    </source>
</evidence>
<dbReference type="Proteomes" id="UP000176850">
    <property type="component" value="Unassembled WGS sequence"/>
</dbReference>
<comment type="caution">
    <text evidence="2">The sequence shown here is derived from an EMBL/GenBank/DDBJ whole genome shotgun (WGS) entry which is preliminary data.</text>
</comment>
<dbReference type="GO" id="GO:0006355">
    <property type="term" value="P:regulation of DNA-templated transcription"/>
    <property type="evidence" value="ECO:0007669"/>
    <property type="project" value="InterPro"/>
</dbReference>
<protein>
    <submittedName>
        <fullName evidence="2">Uncharacterized protein</fullName>
    </submittedName>
</protein>
<feature type="region of interest" description="Disordered" evidence="1">
    <location>
        <begin position="304"/>
        <end position="335"/>
    </location>
</feature>
<dbReference type="SUPFAM" id="SSF46894">
    <property type="entry name" value="C-terminal effector domain of the bipartite response regulators"/>
    <property type="match status" value="1"/>
</dbReference>
<name>A0A1F7GF98_9BACT</name>
<feature type="compositionally biased region" description="Basic and acidic residues" evidence="1">
    <location>
        <begin position="324"/>
        <end position="335"/>
    </location>
</feature>
<dbReference type="GO" id="GO:0003677">
    <property type="term" value="F:DNA binding"/>
    <property type="evidence" value="ECO:0007669"/>
    <property type="project" value="InterPro"/>
</dbReference>
<reference evidence="2 3" key="1">
    <citation type="journal article" date="2016" name="Nat. Commun.">
        <title>Thousands of microbial genomes shed light on interconnected biogeochemical processes in an aquifer system.</title>
        <authorList>
            <person name="Anantharaman K."/>
            <person name="Brown C.T."/>
            <person name="Hug L.A."/>
            <person name="Sharon I."/>
            <person name="Castelle C.J."/>
            <person name="Probst A.J."/>
            <person name="Thomas B.C."/>
            <person name="Singh A."/>
            <person name="Wilkins M.J."/>
            <person name="Karaoz U."/>
            <person name="Brodie E.L."/>
            <person name="Williams K.H."/>
            <person name="Hubbard S.S."/>
            <person name="Banfield J.F."/>
        </authorList>
    </citation>
    <scope>NUCLEOTIDE SEQUENCE [LARGE SCALE GENOMIC DNA]</scope>
</reference>
<evidence type="ECO:0000313" key="3">
    <source>
        <dbReference type="Proteomes" id="UP000176850"/>
    </source>
</evidence>
<dbReference type="InterPro" id="IPR036388">
    <property type="entry name" value="WH-like_DNA-bd_sf"/>
</dbReference>